<dbReference type="Gene3D" id="3.50.50.60">
    <property type="entry name" value="FAD/NAD(P)-binding domain"/>
    <property type="match status" value="2"/>
</dbReference>
<dbReference type="RefSeq" id="WP_212516825.1">
    <property type="nucleotide sequence ID" value="NZ_JAGSOH010000008.1"/>
</dbReference>
<evidence type="ECO:0000256" key="2">
    <source>
        <dbReference type="ARBA" id="ARBA00010139"/>
    </source>
</evidence>
<comment type="cofactor">
    <cofactor evidence="1">
        <name>FAD</name>
        <dbReference type="ChEBI" id="CHEBI:57692"/>
    </cofactor>
</comment>
<evidence type="ECO:0000256" key="5">
    <source>
        <dbReference type="ARBA" id="ARBA00022857"/>
    </source>
</evidence>
<evidence type="ECO:0000313" key="8">
    <source>
        <dbReference type="EMBL" id="MBR7825670.1"/>
    </source>
</evidence>
<evidence type="ECO:0000256" key="6">
    <source>
        <dbReference type="ARBA" id="ARBA00023002"/>
    </source>
</evidence>
<keyword evidence="3" id="KW-0285">Flavoprotein</keyword>
<gene>
    <name evidence="8" type="ORF">KDK95_05075</name>
</gene>
<sequence length="614" mass="68524">MTTVEDIKAMFPEIDLEAIRAKYAFERDRRERGDAGKLYRRATGELAKYGVDPHTPVAAREAVNDHVEVLVIGGGIAGLSVAARLRESGIESLRIVEEGGDFGGTWYWNRYPGLRVDIESHVYIPRLEEIGGFPTERYSRGYEIREFLHKLARHFDLYRDALMHTRATGIEWQDGRWVVRTDRGDAFTATYVIAASGGLATPKLPNIPGIEDFQGALFHSSRWDYSVTGGGEREPLTGLEGKRVGVIGTGATGVQIVPEVAKYAERVTVFQRTPSTVSFRGNQATDETWIGPGEPGWQRRRMDNFLAMVSGANPEEDLVKDGWTENWRLLRRHNTGTYVSELEGELRELYEEYLDARVMNAVRARVDEIVEDPKTAELLKPWYRFACKRPTFTDLYLPAFNQPNVELVDTADFGGPSQVTEKSVIVGDQEYPIDVLVVATGFEAGMTAVLSGTLPVIGRKGRSIREVWSKGLRTLHGYMTHEFPNFFQMGPVQSPNAVNFSHILQLHGEHVTAMIAAARQAGAAYIEPTREMEDAWSAELLEVTAPEADVIVAFKAACTPGFYNGEGKYRATPSEYRPGPVVFQAMLADWRANRFSEVLHSAEDLLDDATPVEV</sequence>
<evidence type="ECO:0000256" key="7">
    <source>
        <dbReference type="ARBA" id="ARBA00023033"/>
    </source>
</evidence>
<dbReference type="PRINTS" id="PR00411">
    <property type="entry name" value="PNDRDTASEI"/>
</dbReference>
<keyword evidence="6" id="KW-0560">Oxidoreductase</keyword>
<dbReference type="InterPro" id="IPR036188">
    <property type="entry name" value="FAD/NAD-bd_sf"/>
</dbReference>
<dbReference type="PANTHER" id="PTHR43098">
    <property type="entry name" value="L-ORNITHINE N(5)-MONOOXYGENASE-RELATED"/>
    <property type="match status" value="1"/>
</dbReference>
<keyword evidence="7" id="KW-0503">Monooxygenase</keyword>
<dbReference type="InterPro" id="IPR050775">
    <property type="entry name" value="FAD-binding_Monooxygenases"/>
</dbReference>
<evidence type="ECO:0000256" key="4">
    <source>
        <dbReference type="ARBA" id="ARBA00022827"/>
    </source>
</evidence>
<dbReference type="EMBL" id="JAGSOH010000008">
    <property type="protein sequence ID" value="MBR7825670.1"/>
    <property type="molecule type" value="Genomic_DNA"/>
</dbReference>
<dbReference type="FunFam" id="3.50.50.60:FF:000341">
    <property type="entry name" value="Baeyer-Villiger monooxygenase"/>
    <property type="match status" value="1"/>
</dbReference>
<keyword evidence="9" id="KW-1185">Reference proteome</keyword>
<dbReference type="SUPFAM" id="SSF51905">
    <property type="entry name" value="FAD/NAD(P)-binding domain"/>
    <property type="match status" value="1"/>
</dbReference>
<protein>
    <submittedName>
        <fullName evidence="8">NAD(P)/FAD-dependent oxidoreductase</fullName>
    </submittedName>
</protein>
<comment type="similarity">
    <text evidence="2">Belongs to the FAD-binding monooxygenase family.</text>
</comment>
<evidence type="ECO:0000313" key="9">
    <source>
        <dbReference type="Proteomes" id="UP000676325"/>
    </source>
</evidence>
<name>A0A941E8V9_9ACTN</name>
<comment type="caution">
    <text evidence="8">The sequence shown here is derived from an EMBL/GenBank/DDBJ whole genome shotgun (WGS) entry which is preliminary data.</text>
</comment>
<organism evidence="8 9">
    <name type="scientific">Actinospica acidithermotolerans</name>
    <dbReference type="NCBI Taxonomy" id="2828514"/>
    <lineage>
        <taxon>Bacteria</taxon>
        <taxon>Bacillati</taxon>
        <taxon>Actinomycetota</taxon>
        <taxon>Actinomycetes</taxon>
        <taxon>Catenulisporales</taxon>
        <taxon>Actinospicaceae</taxon>
        <taxon>Actinospica</taxon>
    </lineage>
</organism>
<dbReference type="Proteomes" id="UP000676325">
    <property type="component" value="Unassembled WGS sequence"/>
</dbReference>
<keyword evidence="5" id="KW-0521">NADP</keyword>
<accession>A0A941E8V9</accession>
<reference evidence="8" key="1">
    <citation type="submission" date="2021-04" db="EMBL/GenBank/DDBJ databases">
        <title>Genome based classification of Actinospica acidithermotolerans sp. nov., an actinobacterium isolated from an Indonesian hot spring.</title>
        <authorList>
            <person name="Kusuma A.B."/>
            <person name="Putra K.E."/>
            <person name="Nafisah S."/>
            <person name="Loh J."/>
            <person name="Nouioui I."/>
            <person name="Goodfellow M."/>
        </authorList>
    </citation>
    <scope>NUCLEOTIDE SEQUENCE</scope>
    <source>
        <strain evidence="8">MGRD01-02</strain>
    </source>
</reference>
<dbReference type="Pfam" id="PF13738">
    <property type="entry name" value="Pyr_redox_3"/>
    <property type="match status" value="1"/>
</dbReference>
<dbReference type="GO" id="GO:0016709">
    <property type="term" value="F:oxidoreductase activity, acting on paired donors, with incorporation or reduction of molecular oxygen, NAD(P)H as one donor, and incorporation of one atom of oxygen"/>
    <property type="evidence" value="ECO:0007669"/>
    <property type="project" value="UniProtKB-ARBA"/>
</dbReference>
<dbReference type="AlphaFoldDB" id="A0A941E8V9"/>
<evidence type="ECO:0000256" key="3">
    <source>
        <dbReference type="ARBA" id="ARBA00022630"/>
    </source>
</evidence>
<evidence type="ECO:0000256" key="1">
    <source>
        <dbReference type="ARBA" id="ARBA00001974"/>
    </source>
</evidence>
<proteinExistence type="inferred from homology"/>
<dbReference type="PANTHER" id="PTHR43098:SF2">
    <property type="entry name" value="FAD-BINDING MONOOXYGENASE AUSB-RELATED"/>
    <property type="match status" value="1"/>
</dbReference>
<keyword evidence="4" id="KW-0274">FAD</keyword>